<dbReference type="InterPro" id="IPR008617">
    <property type="entry name" value="Uncharacterised_YcgJ"/>
</dbReference>
<name>A0ABU5E1P8_9PROT</name>
<dbReference type="EMBL" id="JAXCLX010000002">
    <property type="protein sequence ID" value="MDY0873125.1"/>
    <property type="molecule type" value="Genomic_DNA"/>
</dbReference>
<reference evidence="1 2" key="1">
    <citation type="journal article" date="2013" name="Antonie Van Leeuwenhoek">
        <title>Dongia rigui sp. nov., isolated from freshwater of a large wetland in Korea.</title>
        <authorList>
            <person name="Baik K.S."/>
            <person name="Hwang Y.M."/>
            <person name="Choi J.S."/>
            <person name="Kwon J."/>
            <person name="Seong C.N."/>
        </authorList>
    </citation>
    <scope>NUCLEOTIDE SEQUENCE [LARGE SCALE GENOMIC DNA]</scope>
    <source>
        <strain evidence="1 2">04SU4-P</strain>
    </source>
</reference>
<evidence type="ECO:0000313" key="1">
    <source>
        <dbReference type="EMBL" id="MDY0873125.1"/>
    </source>
</evidence>
<organism evidence="1 2">
    <name type="scientific">Dongia rigui</name>
    <dbReference type="NCBI Taxonomy" id="940149"/>
    <lineage>
        <taxon>Bacteria</taxon>
        <taxon>Pseudomonadati</taxon>
        <taxon>Pseudomonadota</taxon>
        <taxon>Alphaproteobacteria</taxon>
        <taxon>Rhodospirillales</taxon>
        <taxon>Dongiaceae</taxon>
        <taxon>Dongia</taxon>
    </lineage>
</organism>
<gene>
    <name evidence="1" type="ORF">SMD31_14380</name>
</gene>
<dbReference type="PROSITE" id="PS51257">
    <property type="entry name" value="PROKAR_LIPOPROTEIN"/>
    <property type="match status" value="1"/>
</dbReference>
<keyword evidence="2" id="KW-1185">Reference proteome</keyword>
<dbReference type="Pfam" id="PF05666">
    <property type="entry name" value="YcgJ"/>
    <property type="match status" value="1"/>
</dbReference>
<comment type="caution">
    <text evidence="1">The sequence shown here is derived from an EMBL/GenBank/DDBJ whole genome shotgun (WGS) entry which is preliminary data.</text>
</comment>
<dbReference type="Proteomes" id="UP001271769">
    <property type="component" value="Unassembled WGS sequence"/>
</dbReference>
<protein>
    <submittedName>
        <fullName evidence="1">Uncharacterized protein</fullName>
    </submittedName>
</protein>
<accession>A0ABU5E1P8</accession>
<proteinExistence type="predicted"/>
<sequence>MSRWMVSSLAGLLAACAADHQGEAIQQHYISSGEDLRSTPYAYSNPAPYGYHLPWGQPNAETVGYLSADRFAPRPGLVCERGRHVCYTSNGIDAAETERYLGPRGKWKRDKAYGTPQTYFMMP</sequence>
<evidence type="ECO:0000313" key="2">
    <source>
        <dbReference type="Proteomes" id="UP001271769"/>
    </source>
</evidence>